<dbReference type="AlphaFoldDB" id="A0A918PIW3"/>
<dbReference type="FunFam" id="1.10.10.10:FF:000001">
    <property type="entry name" value="LysR family transcriptional regulator"/>
    <property type="match status" value="1"/>
</dbReference>
<reference evidence="6" key="2">
    <citation type="submission" date="2020-09" db="EMBL/GenBank/DDBJ databases">
        <authorList>
            <person name="Sun Q."/>
            <person name="Kim S."/>
        </authorList>
    </citation>
    <scope>NUCLEOTIDE SEQUENCE</scope>
    <source>
        <strain evidence="6">KCTC 32255</strain>
    </source>
</reference>
<dbReference type="InterPro" id="IPR000847">
    <property type="entry name" value="LysR_HTH_N"/>
</dbReference>
<dbReference type="PRINTS" id="PR00039">
    <property type="entry name" value="HTHLYSR"/>
</dbReference>
<keyword evidence="2" id="KW-0805">Transcription regulation</keyword>
<name>A0A918PIW3_9SPHN</name>
<evidence type="ECO:0000313" key="6">
    <source>
        <dbReference type="EMBL" id="GGZ11463.1"/>
    </source>
</evidence>
<dbReference type="PROSITE" id="PS50931">
    <property type="entry name" value="HTH_LYSR"/>
    <property type="match status" value="1"/>
</dbReference>
<evidence type="ECO:0000256" key="2">
    <source>
        <dbReference type="ARBA" id="ARBA00023015"/>
    </source>
</evidence>
<dbReference type="RefSeq" id="WP_189621876.1">
    <property type="nucleotide sequence ID" value="NZ_BMZA01000012.1"/>
</dbReference>
<dbReference type="GO" id="GO:0003700">
    <property type="term" value="F:DNA-binding transcription factor activity"/>
    <property type="evidence" value="ECO:0007669"/>
    <property type="project" value="InterPro"/>
</dbReference>
<accession>A0A918PIW3</accession>
<dbReference type="Gene3D" id="3.40.190.290">
    <property type="match status" value="1"/>
</dbReference>
<feature type="domain" description="HTH lysR-type" evidence="5">
    <location>
        <begin position="1"/>
        <end position="58"/>
    </location>
</feature>
<dbReference type="Proteomes" id="UP000648075">
    <property type="component" value="Unassembled WGS sequence"/>
</dbReference>
<dbReference type="PANTHER" id="PTHR30419:SF31">
    <property type="entry name" value="BLR3139 PROTEIN"/>
    <property type="match status" value="1"/>
</dbReference>
<comment type="similarity">
    <text evidence="1">Belongs to the LysR transcriptional regulatory family.</text>
</comment>
<dbReference type="InterPro" id="IPR005119">
    <property type="entry name" value="LysR_subst-bd"/>
</dbReference>
<dbReference type="InterPro" id="IPR050950">
    <property type="entry name" value="HTH-type_LysR_regulators"/>
</dbReference>
<protein>
    <submittedName>
        <fullName evidence="6">LysR family transcriptional regulator</fullName>
    </submittedName>
</protein>
<dbReference type="GO" id="GO:0005829">
    <property type="term" value="C:cytosol"/>
    <property type="evidence" value="ECO:0007669"/>
    <property type="project" value="TreeGrafter"/>
</dbReference>
<evidence type="ECO:0000259" key="5">
    <source>
        <dbReference type="PROSITE" id="PS50931"/>
    </source>
</evidence>
<dbReference type="SUPFAM" id="SSF53850">
    <property type="entry name" value="Periplasmic binding protein-like II"/>
    <property type="match status" value="1"/>
</dbReference>
<dbReference type="Gene3D" id="1.10.10.10">
    <property type="entry name" value="Winged helix-like DNA-binding domain superfamily/Winged helix DNA-binding domain"/>
    <property type="match status" value="1"/>
</dbReference>
<keyword evidence="3" id="KW-0238">DNA-binding</keyword>
<gene>
    <name evidence="6" type="ORF">GCM10011614_28100</name>
</gene>
<comment type="caution">
    <text evidence="6">The sequence shown here is derived from an EMBL/GenBank/DDBJ whole genome shotgun (WGS) entry which is preliminary data.</text>
</comment>
<dbReference type="PANTHER" id="PTHR30419">
    <property type="entry name" value="HTH-TYPE TRANSCRIPTIONAL REGULATOR YBHD"/>
    <property type="match status" value="1"/>
</dbReference>
<organism evidence="6 7">
    <name type="scientific">Novosphingobium colocasiae</name>
    <dbReference type="NCBI Taxonomy" id="1256513"/>
    <lineage>
        <taxon>Bacteria</taxon>
        <taxon>Pseudomonadati</taxon>
        <taxon>Pseudomonadota</taxon>
        <taxon>Alphaproteobacteria</taxon>
        <taxon>Sphingomonadales</taxon>
        <taxon>Sphingomonadaceae</taxon>
        <taxon>Novosphingobium</taxon>
    </lineage>
</organism>
<dbReference type="EMBL" id="BMZA01000012">
    <property type="protein sequence ID" value="GGZ11463.1"/>
    <property type="molecule type" value="Genomic_DNA"/>
</dbReference>
<keyword evidence="4" id="KW-0804">Transcription</keyword>
<dbReference type="InterPro" id="IPR036390">
    <property type="entry name" value="WH_DNA-bd_sf"/>
</dbReference>
<dbReference type="Pfam" id="PF00126">
    <property type="entry name" value="HTH_1"/>
    <property type="match status" value="1"/>
</dbReference>
<evidence type="ECO:0000313" key="7">
    <source>
        <dbReference type="Proteomes" id="UP000648075"/>
    </source>
</evidence>
<proteinExistence type="inferred from homology"/>
<keyword evidence="7" id="KW-1185">Reference proteome</keyword>
<evidence type="ECO:0000256" key="3">
    <source>
        <dbReference type="ARBA" id="ARBA00023125"/>
    </source>
</evidence>
<dbReference type="InterPro" id="IPR036388">
    <property type="entry name" value="WH-like_DNA-bd_sf"/>
</dbReference>
<sequence>MQLQHLRYFTALARERHFASAAATCGVSQPTLSAGLVALEQELGKRLVDRDRRFIGLTEQGVAILPWAEQVLGAVRGLSQAAEALSVAPQGEFRLAAIPAALALVGRLGDRLLRDNPGLTLSVHSDTAREIQRGLAANAFDAGVTYLDHEPAANVLSVALHEEQYLFVARKGAGFEVDAAVSWKRAAGSRLCLLHQGMQFRRILDRHFAEHGLSVIPAAIADSYVSLLSLVRSGGFTTIVPASYAQLMAGLEWCRFLPFAEPAPARRVGLVVVGRDPLGPMAGAALLAAQAVARDNAG</sequence>
<evidence type="ECO:0000256" key="4">
    <source>
        <dbReference type="ARBA" id="ARBA00023163"/>
    </source>
</evidence>
<dbReference type="Pfam" id="PF03466">
    <property type="entry name" value="LysR_substrate"/>
    <property type="match status" value="1"/>
</dbReference>
<reference evidence="6" key="1">
    <citation type="journal article" date="2014" name="Int. J. Syst. Evol. Microbiol.">
        <title>Complete genome sequence of Corynebacterium casei LMG S-19264T (=DSM 44701T), isolated from a smear-ripened cheese.</title>
        <authorList>
            <consortium name="US DOE Joint Genome Institute (JGI-PGF)"/>
            <person name="Walter F."/>
            <person name="Albersmeier A."/>
            <person name="Kalinowski J."/>
            <person name="Ruckert C."/>
        </authorList>
    </citation>
    <scope>NUCLEOTIDE SEQUENCE</scope>
    <source>
        <strain evidence="6">KCTC 32255</strain>
    </source>
</reference>
<dbReference type="GO" id="GO:0003677">
    <property type="term" value="F:DNA binding"/>
    <property type="evidence" value="ECO:0007669"/>
    <property type="project" value="UniProtKB-KW"/>
</dbReference>
<dbReference type="CDD" id="cd05466">
    <property type="entry name" value="PBP2_LTTR_substrate"/>
    <property type="match status" value="1"/>
</dbReference>
<dbReference type="SUPFAM" id="SSF46785">
    <property type="entry name" value="Winged helix' DNA-binding domain"/>
    <property type="match status" value="1"/>
</dbReference>
<evidence type="ECO:0000256" key="1">
    <source>
        <dbReference type="ARBA" id="ARBA00009437"/>
    </source>
</evidence>